<dbReference type="InterPro" id="IPR017096">
    <property type="entry name" value="BTB-kelch_protein"/>
</dbReference>
<dbReference type="Gene3D" id="2.120.10.80">
    <property type="entry name" value="Kelch-type beta propeller"/>
    <property type="match status" value="2"/>
</dbReference>
<dbReference type="InterPro" id="IPR015915">
    <property type="entry name" value="Kelch-typ_b-propeller"/>
</dbReference>
<reference evidence="10" key="1">
    <citation type="submission" date="2011-05" db="EMBL/GenBank/DDBJ databases">
        <authorList>
            <person name="Richards S.R."/>
            <person name="Qu J."/>
            <person name="Jiang H."/>
            <person name="Jhangiani S.N."/>
            <person name="Agravi P."/>
            <person name="Goodspeed R."/>
            <person name="Gross S."/>
            <person name="Mandapat C."/>
            <person name="Jackson L."/>
            <person name="Mathew T."/>
            <person name="Pu L."/>
            <person name="Thornton R."/>
            <person name="Saada N."/>
            <person name="Wilczek-Boney K.B."/>
            <person name="Lee S."/>
            <person name="Kovar C."/>
            <person name="Wu Y."/>
            <person name="Scherer S.E."/>
            <person name="Worley K.C."/>
            <person name="Muzny D.M."/>
            <person name="Gibbs R."/>
        </authorList>
    </citation>
    <scope>NUCLEOTIDE SEQUENCE</scope>
    <source>
        <strain evidence="10">Brora</strain>
    </source>
</reference>
<dbReference type="SMART" id="SM00612">
    <property type="entry name" value="Kelch"/>
    <property type="match status" value="6"/>
</dbReference>
<dbReference type="eggNOG" id="KOG4441">
    <property type="taxonomic scope" value="Eukaryota"/>
</dbReference>
<sequence length="506" mass="56446">MFTIGLKETEKSEVELHSVTESIFNLLLDFIYTGQLEITNSNVQEIVMAADMFQLSEVIETCSIFLKKQLHVSNCIGIYQFAETHSCLKLKNIAENFINQNFILLTKEDEFLGQPLRTIKKLLSSEYLQVDEESQVYEAAIKWIFGDLVNRRKHLYQILQDVRLTLIPDEYLKTQITNCSDLSIKIALTKLHEDLPSMSRAEPRAFSRKRIFVIGGFNRKIGQRWSESCTLNTVQAYHVPKKEWKTICPMQIPRSGHGAAVLNGKIYVIGGESDDSMIFSHGEVYDPTQETWEFIPNMIKPRTLLGVCVLDGLIYALGGWIGSNLGNSIESFDPDTKIWTENGVLETPRCAVGVAVHEGLIFVVGGLSDLLTEVDSFECYNPVTQKWKKLAKMGATRSYVGTVVLGGHLYAVGGASGAKKGVSSVERYSFHSKTWENVAPMNVARVSPCVAAVDDCVYVMGGRTSSDEFSPATTLNEIEFFNPKAEKWIQVGAMPISSCDSAVIVM</sequence>
<dbReference type="PhylomeDB" id="T1J1X5"/>
<proteinExistence type="predicted"/>
<dbReference type="PIRSF" id="PIRSF037037">
    <property type="entry name" value="Kelch-like_protein_gigaxonin"/>
    <property type="match status" value="1"/>
</dbReference>
<dbReference type="SUPFAM" id="SSF117281">
    <property type="entry name" value="Kelch motif"/>
    <property type="match status" value="1"/>
</dbReference>
<dbReference type="Pfam" id="PF01344">
    <property type="entry name" value="Kelch_1"/>
    <property type="match status" value="1"/>
</dbReference>
<evidence type="ECO:0000256" key="6">
    <source>
        <dbReference type="ARBA" id="ARBA00023203"/>
    </source>
</evidence>
<evidence type="ECO:0000313" key="9">
    <source>
        <dbReference type="EnsemblMetazoa" id="SMAR007549-PA"/>
    </source>
</evidence>
<name>T1J1X5_STRMM</name>
<keyword evidence="3" id="KW-0880">Kelch repeat</keyword>
<dbReference type="Pfam" id="PF24681">
    <property type="entry name" value="Kelch_KLHDC2_KLHL20_DRC7"/>
    <property type="match status" value="1"/>
</dbReference>
<dbReference type="OMA" id="CYDPRDN"/>
<protein>
    <recommendedName>
        <fullName evidence="2">Kelch-like protein diablo</fullName>
    </recommendedName>
</protein>
<dbReference type="InterPro" id="IPR011705">
    <property type="entry name" value="BACK"/>
</dbReference>
<dbReference type="AlphaFoldDB" id="T1J1X5"/>
<dbReference type="InterPro" id="IPR006652">
    <property type="entry name" value="Kelch_1"/>
</dbReference>
<dbReference type="PANTHER" id="PTHR24412:SF441">
    <property type="entry name" value="KELCH-LIKE PROTEIN 28"/>
    <property type="match status" value="1"/>
</dbReference>
<keyword evidence="4" id="KW-0677">Repeat</keyword>
<dbReference type="GO" id="GO:0003779">
    <property type="term" value="F:actin binding"/>
    <property type="evidence" value="ECO:0007669"/>
    <property type="project" value="UniProtKB-KW"/>
</dbReference>
<comment type="function">
    <text evidence="7">Probable substrate-specific adapter of an E3 ubiquitin-protein ligase complex which mediates the ubiquitination and subsequent proteasomal degradation of target proteins. May have a role in synapse differentiation and growth.</text>
</comment>
<reference evidence="9" key="2">
    <citation type="submission" date="2015-02" db="UniProtKB">
        <authorList>
            <consortium name="EnsemblMetazoa"/>
        </authorList>
    </citation>
    <scope>IDENTIFICATION</scope>
</reference>
<dbReference type="Gene3D" id="1.25.40.420">
    <property type="match status" value="1"/>
</dbReference>
<dbReference type="HOGENOM" id="CLU_004253_14_1_1"/>
<evidence type="ECO:0000313" key="10">
    <source>
        <dbReference type="Proteomes" id="UP000014500"/>
    </source>
</evidence>
<dbReference type="UniPathway" id="UPA00143"/>
<feature type="domain" description="BTB" evidence="8">
    <location>
        <begin position="1"/>
        <end position="40"/>
    </location>
</feature>
<organism evidence="9 10">
    <name type="scientific">Strigamia maritima</name>
    <name type="common">European centipede</name>
    <name type="synonym">Geophilus maritimus</name>
    <dbReference type="NCBI Taxonomy" id="126957"/>
    <lineage>
        <taxon>Eukaryota</taxon>
        <taxon>Metazoa</taxon>
        <taxon>Ecdysozoa</taxon>
        <taxon>Arthropoda</taxon>
        <taxon>Myriapoda</taxon>
        <taxon>Chilopoda</taxon>
        <taxon>Pleurostigmophora</taxon>
        <taxon>Geophilomorpha</taxon>
        <taxon>Linotaeniidae</taxon>
        <taxon>Strigamia</taxon>
    </lineage>
</organism>
<keyword evidence="5" id="KW-0833">Ubl conjugation pathway</keyword>
<keyword evidence="6" id="KW-0009">Actin-binding</keyword>
<dbReference type="EnsemblMetazoa" id="SMAR007549-RA">
    <property type="protein sequence ID" value="SMAR007549-PA"/>
    <property type="gene ID" value="SMAR007549"/>
</dbReference>
<comment type="pathway">
    <text evidence="1">Protein modification; protein ubiquitination.</text>
</comment>
<dbReference type="PANTHER" id="PTHR24412">
    <property type="entry name" value="KELCH PROTEIN"/>
    <property type="match status" value="1"/>
</dbReference>
<dbReference type="InterPro" id="IPR000210">
    <property type="entry name" value="BTB/POZ_dom"/>
</dbReference>
<dbReference type="SMART" id="SM00875">
    <property type="entry name" value="BACK"/>
    <property type="match status" value="1"/>
</dbReference>
<dbReference type="Gene3D" id="3.30.710.10">
    <property type="entry name" value="Potassium Channel Kv1.1, Chain A"/>
    <property type="match status" value="1"/>
</dbReference>
<evidence type="ECO:0000256" key="5">
    <source>
        <dbReference type="ARBA" id="ARBA00022786"/>
    </source>
</evidence>
<evidence type="ECO:0000256" key="3">
    <source>
        <dbReference type="ARBA" id="ARBA00022441"/>
    </source>
</evidence>
<dbReference type="Pfam" id="PF21536">
    <property type="entry name" value="BTB_KLHL33"/>
    <property type="match status" value="1"/>
</dbReference>
<dbReference type="SUPFAM" id="SSF54695">
    <property type="entry name" value="POZ domain"/>
    <property type="match status" value="1"/>
</dbReference>
<dbReference type="EMBL" id="JH431790">
    <property type="status" value="NOT_ANNOTATED_CDS"/>
    <property type="molecule type" value="Genomic_DNA"/>
</dbReference>
<evidence type="ECO:0000259" key="8">
    <source>
        <dbReference type="PROSITE" id="PS50097"/>
    </source>
</evidence>
<dbReference type="FunFam" id="1.25.40.420:FF:000001">
    <property type="entry name" value="Kelch-like family member 12"/>
    <property type="match status" value="1"/>
</dbReference>
<evidence type="ECO:0000256" key="2">
    <source>
        <dbReference type="ARBA" id="ARBA00013699"/>
    </source>
</evidence>
<evidence type="ECO:0000256" key="4">
    <source>
        <dbReference type="ARBA" id="ARBA00022737"/>
    </source>
</evidence>
<dbReference type="PROSITE" id="PS50097">
    <property type="entry name" value="BTB"/>
    <property type="match status" value="1"/>
</dbReference>
<evidence type="ECO:0000256" key="1">
    <source>
        <dbReference type="ARBA" id="ARBA00004906"/>
    </source>
</evidence>
<dbReference type="STRING" id="126957.T1J1X5"/>
<dbReference type="InterPro" id="IPR011333">
    <property type="entry name" value="SKP1/BTB/POZ_sf"/>
</dbReference>
<evidence type="ECO:0000256" key="7">
    <source>
        <dbReference type="ARBA" id="ARBA00043912"/>
    </source>
</evidence>
<accession>T1J1X5</accession>
<keyword evidence="10" id="KW-1185">Reference proteome</keyword>
<dbReference type="Proteomes" id="UP000014500">
    <property type="component" value="Unassembled WGS sequence"/>
</dbReference>
<dbReference type="Pfam" id="PF07707">
    <property type="entry name" value="BACK"/>
    <property type="match status" value="1"/>
</dbReference>
<dbReference type="GO" id="GO:0016567">
    <property type="term" value="P:protein ubiquitination"/>
    <property type="evidence" value="ECO:0007669"/>
    <property type="project" value="UniProtKB-UniPathway"/>
</dbReference>